<accession>A0A7S3HP30</accession>
<proteinExistence type="inferred from homology"/>
<dbReference type="PROSITE" id="PS50075">
    <property type="entry name" value="CARRIER"/>
    <property type="match status" value="1"/>
</dbReference>
<dbReference type="InterPro" id="IPR042099">
    <property type="entry name" value="ANL_N_sf"/>
</dbReference>
<dbReference type="InterPro" id="IPR045851">
    <property type="entry name" value="AMP-bd_C_sf"/>
</dbReference>
<dbReference type="GO" id="GO:0006631">
    <property type="term" value="P:fatty acid metabolic process"/>
    <property type="evidence" value="ECO:0007669"/>
    <property type="project" value="UniProtKB-KW"/>
</dbReference>
<keyword evidence="7" id="KW-0812">Transmembrane</keyword>
<dbReference type="InterPro" id="IPR020845">
    <property type="entry name" value="AMP-binding_CS"/>
</dbReference>
<dbReference type="InterPro" id="IPR000873">
    <property type="entry name" value="AMP-dep_synth/lig_dom"/>
</dbReference>
<dbReference type="PANTHER" id="PTHR22754">
    <property type="entry name" value="DISCO-INTERACTING PROTEIN 2 DIP2 -RELATED"/>
    <property type="match status" value="1"/>
</dbReference>
<keyword evidence="4" id="KW-0436">Ligase</keyword>
<keyword evidence="5" id="KW-0276">Fatty acid metabolism</keyword>
<evidence type="ECO:0000256" key="2">
    <source>
        <dbReference type="ARBA" id="ARBA00022450"/>
    </source>
</evidence>
<dbReference type="InterPro" id="IPR040097">
    <property type="entry name" value="FAAL/FAAC"/>
</dbReference>
<evidence type="ECO:0000256" key="3">
    <source>
        <dbReference type="ARBA" id="ARBA00022553"/>
    </source>
</evidence>
<dbReference type="Pfam" id="PF23024">
    <property type="entry name" value="AMP-dom_DIP2-like"/>
    <property type="match status" value="1"/>
</dbReference>
<dbReference type="Gene3D" id="3.40.47.10">
    <property type="match status" value="2"/>
</dbReference>
<dbReference type="SUPFAM" id="SSF47336">
    <property type="entry name" value="ACP-like"/>
    <property type="match status" value="1"/>
</dbReference>
<dbReference type="InterPro" id="IPR036736">
    <property type="entry name" value="ACP-like_sf"/>
</dbReference>
<keyword evidence="7" id="KW-0472">Membrane</keyword>
<dbReference type="GO" id="GO:0031177">
    <property type="term" value="F:phosphopantetheine binding"/>
    <property type="evidence" value="ECO:0007669"/>
    <property type="project" value="InterPro"/>
</dbReference>
<evidence type="ECO:0000313" key="9">
    <source>
        <dbReference type="EMBL" id="CAE0301076.1"/>
    </source>
</evidence>
<reference evidence="9" key="1">
    <citation type="submission" date="2021-01" db="EMBL/GenBank/DDBJ databases">
        <authorList>
            <person name="Corre E."/>
            <person name="Pelletier E."/>
            <person name="Niang G."/>
            <person name="Scheremetjew M."/>
            <person name="Finn R."/>
            <person name="Kale V."/>
            <person name="Holt S."/>
            <person name="Cochrane G."/>
            <person name="Meng A."/>
            <person name="Brown T."/>
            <person name="Cohen L."/>
        </authorList>
    </citation>
    <scope>NUCLEOTIDE SEQUENCE</scope>
    <source>
        <strain evidence="9">CCAP 955/1</strain>
    </source>
</reference>
<evidence type="ECO:0000259" key="8">
    <source>
        <dbReference type="PROSITE" id="PS50075"/>
    </source>
</evidence>
<dbReference type="GO" id="GO:0016874">
    <property type="term" value="F:ligase activity"/>
    <property type="evidence" value="ECO:0007669"/>
    <property type="project" value="UniProtKB-KW"/>
</dbReference>
<dbReference type="InterPro" id="IPR001099">
    <property type="entry name" value="Chalcone/stilbene_synt_N"/>
</dbReference>
<name>A0A7S3HP30_9STRA</name>
<keyword evidence="6" id="KW-0443">Lipid metabolism</keyword>
<dbReference type="InterPro" id="IPR012328">
    <property type="entry name" value="Chalcone/stilbene_synt_C"/>
</dbReference>
<dbReference type="FunFam" id="3.40.50.12780:FF:000013">
    <property type="entry name" value="Long-chain-fatty-acid--AMP ligase FadD32"/>
    <property type="match status" value="1"/>
</dbReference>
<dbReference type="Pfam" id="PF00501">
    <property type="entry name" value="AMP-binding"/>
    <property type="match status" value="1"/>
</dbReference>
<feature type="domain" description="Carrier" evidence="8">
    <location>
        <begin position="630"/>
        <end position="705"/>
    </location>
</feature>
<sequence>MKETIIEALEKWAMVQPDKLAWQFHNDKLEIEDTITFKELENSTTALSSYLLDDCGLKHGDVVLLVFVPGLAFTASLIACFKAGLIGVPVYPPDPTRLGKELHHFTTIQQDCGAKFALTHGVYSFAKTIGDIKGFFSFGKKEVSWPDLKWIQVDSVLNAGRKTNASVRHNPQADLAFLQYTSGSTSAPKGVMVSPQNLASNIHFMAESCKFSKDTVTVSWLPQYHDMGLIGTYLKTVYLGGSGFYMSPLGFLKDPLQWIRLTDRVRATYTVGPNFAFGLVLRKLREAKQSVRDEISRVDLSSLTTLVCAAEPVDPRIMQEFLATFKPNGLTYECISVCYGLAENTLTGTSWAQGLVLVDKSALENGQVVIRETRRWRDPYTLTEGTVALVSCGSAKDACREATMVAIVDPETLLEVPPGQVGEIWLQGSSKAQGYFRRPEATLETFGARLKGHSCEFLRTGDSGFVHNDELYFCSRIKDIVIINGLNYYPQDMERTAESCHDALRAGCSAAFALKQENDLTECAVLVAELKPGVPASKYEEIVEKIISAVSMEQGLYLTAVCLLKTKSIPKTTSGKISRAACCKAFLAKQLAVVHQWDDLEVVLAAAATPAVKSVREASVVTPEPPANNFSLGQVKQRITQMVLEVGKLDSVRTDAVLLDVGLTSSATTELSGRLSKEFGVKVRQTMLFTSPTIDDISLRLLELIAAANSTNNVTVALSLENERASIGEPLQLTQQVEEEEEEEGPFAHPEAFIAGWGIAVPFPLSSERFLEIDREQRRKLGQPQEVIDQMATLVKASRIHNRHTCHAAFLPKDKKPSDYPDAVGTVKEDIYKTDSNPPLYTRIACYKETCVELCIAAAEKAVRHWGKDRGTITHILTTCTSGWSEPGIGCGVVKALGLSQDIQKAELNFNGCFCGATCLRLARDLIRAGECNAVLIVACEVASSHYDWTQLDTERMIAQSLFADGAASIVMAKEGVWKYSQTGSSILPDSGHLLGLRPPHHEDEHIYCMTLSKMVPPALYAYFTDGHGKNLIDKLYKADEVKPALAIHPGGPRILEAMGDVFYELGWKDDALQASYDTFGNYGNLGSAAMLFVLANRLTKGDIVEDKLITMAFGPGVTVEYAQLERATATNSNAALSAAAKRRYHNQHNKLLQPSAQRGEKDVHNVVATKTNVIIGGDNRPIWIYLMLQTVAMMVFGVYFLQQSVKNNF</sequence>
<dbReference type="InterPro" id="IPR025110">
    <property type="entry name" value="AMP-bd_C"/>
</dbReference>
<dbReference type="Gene3D" id="1.10.1200.10">
    <property type="entry name" value="ACP-like"/>
    <property type="match status" value="1"/>
</dbReference>
<organism evidence="9">
    <name type="scientific">Spumella elongata</name>
    <dbReference type="NCBI Taxonomy" id="89044"/>
    <lineage>
        <taxon>Eukaryota</taxon>
        <taxon>Sar</taxon>
        <taxon>Stramenopiles</taxon>
        <taxon>Ochrophyta</taxon>
        <taxon>Chrysophyceae</taxon>
        <taxon>Chromulinales</taxon>
        <taxon>Chromulinaceae</taxon>
        <taxon>Spumella</taxon>
    </lineage>
</organism>
<keyword evidence="7" id="KW-1133">Transmembrane helix</keyword>
<dbReference type="SUPFAM" id="SSF53901">
    <property type="entry name" value="Thiolase-like"/>
    <property type="match status" value="2"/>
</dbReference>
<evidence type="ECO:0000256" key="4">
    <source>
        <dbReference type="ARBA" id="ARBA00022598"/>
    </source>
</evidence>
<keyword evidence="3" id="KW-0597">Phosphoprotein</keyword>
<feature type="transmembrane region" description="Helical" evidence="7">
    <location>
        <begin position="1183"/>
        <end position="1202"/>
    </location>
</feature>
<evidence type="ECO:0000256" key="7">
    <source>
        <dbReference type="SAM" id="Phobius"/>
    </source>
</evidence>
<dbReference type="CDD" id="cd05931">
    <property type="entry name" value="FAAL"/>
    <property type="match status" value="1"/>
</dbReference>
<dbReference type="Gene3D" id="3.40.50.12780">
    <property type="entry name" value="N-terminal domain of ligase-like"/>
    <property type="match status" value="1"/>
</dbReference>
<dbReference type="Pfam" id="PF02797">
    <property type="entry name" value="Chal_sti_synt_C"/>
    <property type="match status" value="1"/>
</dbReference>
<dbReference type="Pfam" id="PF00195">
    <property type="entry name" value="Chal_sti_synt_N"/>
    <property type="match status" value="1"/>
</dbReference>
<protein>
    <recommendedName>
        <fullName evidence="8">Carrier domain-containing protein</fullName>
    </recommendedName>
</protein>
<dbReference type="SUPFAM" id="SSF56801">
    <property type="entry name" value="Acetyl-CoA synthetase-like"/>
    <property type="match status" value="1"/>
</dbReference>
<dbReference type="SMART" id="SM00823">
    <property type="entry name" value="PKS_PP"/>
    <property type="match status" value="1"/>
</dbReference>
<dbReference type="InterPro" id="IPR020806">
    <property type="entry name" value="PKS_PP-bd"/>
</dbReference>
<dbReference type="GO" id="GO:0016746">
    <property type="term" value="F:acyltransferase activity"/>
    <property type="evidence" value="ECO:0007669"/>
    <property type="project" value="InterPro"/>
</dbReference>
<dbReference type="GO" id="GO:0008610">
    <property type="term" value="P:lipid biosynthetic process"/>
    <property type="evidence" value="ECO:0007669"/>
    <property type="project" value="InterPro"/>
</dbReference>
<dbReference type="InterPro" id="IPR009081">
    <property type="entry name" value="PP-bd_ACP"/>
</dbReference>
<comment type="similarity">
    <text evidence="1">Belongs to the ATP-dependent AMP-binding enzyme family.</text>
</comment>
<dbReference type="AlphaFoldDB" id="A0A7S3HP30"/>
<dbReference type="PANTHER" id="PTHR22754:SF32">
    <property type="entry name" value="DISCO-INTERACTING PROTEIN 2"/>
    <property type="match status" value="1"/>
</dbReference>
<evidence type="ECO:0000256" key="5">
    <source>
        <dbReference type="ARBA" id="ARBA00022832"/>
    </source>
</evidence>
<dbReference type="EMBL" id="HBIC01058310">
    <property type="protein sequence ID" value="CAE0301076.1"/>
    <property type="molecule type" value="Transcribed_RNA"/>
</dbReference>
<gene>
    <name evidence="9" type="ORF">SELO1098_LOCUS29932</name>
</gene>
<evidence type="ECO:0000256" key="6">
    <source>
        <dbReference type="ARBA" id="ARBA00023098"/>
    </source>
</evidence>
<dbReference type="Gene3D" id="3.30.300.30">
    <property type="match status" value="1"/>
</dbReference>
<evidence type="ECO:0000256" key="1">
    <source>
        <dbReference type="ARBA" id="ARBA00006432"/>
    </source>
</evidence>
<keyword evidence="2" id="KW-0596">Phosphopantetheine</keyword>
<dbReference type="PROSITE" id="PS00455">
    <property type="entry name" value="AMP_BINDING"/>
    <property type="match status" value="1"/>
</dbReference>
<dbReference type="Pfam" id="PF00550">
    <property type="entry name" value="PP-binding"/>
    <property type="match status" value="1"/>
</dbReference>
<dbReference type="InterPro" id="IPR016039">
    <property type="entry name" value="Thiolase-like"/>
</dbReference>